<accession>A0A1X0QG56</accession>
<dbReference type="Pfam" id="PF03031">
    <property type="entry name" value="NIF"/>
    <property type="match status" value="1"/>
</dbReference>
<sequence length="172" mass="20031">MENLFNPSGKCVIVFDLNNTLIEKIHEKNYKSEMEYPDKVLYFHVKPKPYLNLIKTFLDKKRVIPVLWSTVMPRNIGAYVKYLKTTHGIEFDLVMDSDYCSEGELVETLKVTKYKKDLNLVAQQLGVDVNDILLVDDNKEKRVGNQNFYHVTEDKGLLGVLTEIENFIAKRR</sequence>
<evidence type="ECO:0000313" key="3">
    <source>
        <dbReference type="Proteomes" id="UP000192501"/>
    </source>
</evidence>
<proteinExistence type="predicted"/>
<evidence type="ECO:0000313" key="2">
    <source>
        <dbReference type="EMBL" id="ORD98752.1"/>
    </source>
</evidence>
<dbReference type="InterPro" id="IPR023214">
    <property type="entry name" value="HAD_sf"/>
</dbReference>
<protein>
    <recommendedName>
        <fullName evidence="1">FCP1 homology domain-containing protein</fullName>
    </recommendedName>
</protein>
<reference evidence="2 3" key="1">
    <citation type="journal article" date="2017" name="Environ. Microbiol.">
        <title>Decay of the glycolytic pathway and adaptation to intranuclear parasitism within Enterocytozoonidae microsporidia.</title>
        <authorList>
            <person name="Wiredu Boakye D."/>
            <person name="Jaroenlak P."/>
            <person name="Prachumwat A."/>
            <person name="Williams T.A."/>
            <person name="Bateman K.S."/>
            <person name="Itsathitphaisarn O."/>
            <person name="Sritunyalucksana K."/>
            <person name="Paszkiewicz K.H."/>
            <person name="Moore K.A."/>
            <person name="Stentiford G.D."/>
            <person name="Williams B.A."/>
        </authorList>
    </citation>
    <scope>NUCLEOTIDE SEQUENCE [LARGE SCALE GENOMIC DNA]</scope>
    <source>
        <strain evidence="3">canceri</strain>
    </source>
</reference>
<evidence type="ECO:0000259" key="1">
    <source>
        <dbReference type="Pfam" id="PF03031"/>
    </source>
</evidence>
<dbReference type="SUPFAM" id="SSF56784">
    <property type="entry name" value="HAD-like"/>
    <property type="match status" value="1"/>
</dbReference>
<dbReference type="InterPro" id="IPR036412">
    <property type="entry name" value="HAD-like_sf"/>
</dbReference>
<dbReference type="EMBL" id="LTAI01000461">
    <property type="protein sequence ID" value="ORD98752.1"/>
    <property type="molecule type" value="Genomic_DNA"/>
</dbReference>
<dbReference type="VEuPathDB" id="MicrosporidiaDB:A0H76_1962"/>
<dbReference type="VEuPathDB" id="MicrosporidiaDB:HERIO_106"/>
<name>A0A1X0QG56_9MICR</name>
<dbReference type="Proteomes" id="UP000192501">
    <property type="component" value="Unassembled WGS sequence"/>
</dbReference>
<dbReference type="Gene3D" id="3.40.50.1000">
    <property type="entry name" value="HAD superfamily/HAD-like"/>
    <property type="match status" value="1"/>
</dbReference>
<feature type="domain" description="FCP1 homology" evidence="1">
    <location>
        <begin position="12"/>
        <end position="146"/>
    </location>
</feature>
<organism evidence="2 3">
    <name type="scientific">Hepatospora eriocheir</name>
    <dbReference type="NCBI Taxonomy" id="1081669"/>
    <lineage>
        <taxon>Eukaryota</taxon>
        <taxon>Fungi</taxon>
        <taxon>Fungi incertae sedis</taxon>
        <taxon>Microsporidia</taxon>
        <taxon>Hepatosporidae</taxon>
        <taxon>Hepatospora</taxon>
    </lineage>
</organism>
<dbReference type="AlphaFoldDB" id="A0A1X0QG56"/>
<comment type="caution">
    <text evidence="2">The sequence shown here is derived from an EMBL/GenBank/DDBJ whole genome shotgun (WGS) entry which is preliminary data.</text>
</comment>
<dbReference type="InterPro" id="IPR004274">
    <property type="entry name" value="FCP1_dom"/>
</dbReference>
<gene>
    <name evidence="2" type="ORF">A0H76_1962</name>
</gene>